<evidence type="ECO:0000313" key="3">
    <source>
        <dbReference type="Proteomes" id="UP000664167"/>
    </source>
</evidence>
<name>A0A939F5M9_9ACTN</name>
<evidence type="ECO:0000259" key="1">
    <source>
        <dbReference type="Pfam" id="PF09346"/>
    </source>
</evidence>
<comment type="caution">
    <text evidence="2">The sequence shown here is derived from an EMBL/GenBank/DDBJ whole genome shotgun (WGS) entry which is preliminary data.</text>
</comment>
<sequence>MNDLIPAWERIEAWLRQHQCTSELSELHPPASDEAVQSLQDAIPYPLHPHLVQWLGIHAGAPMYDASIWPDRYVPYDVEALKGGPEHMEMMLEEFNEQRDEDPEQWILDPWADPLWLPIAGTNTGESLLIDHRPGDTYGNIIEVDYEGNEVTAVRWKNLGEMIRLMAEALESGSPMPYSRQYAYVPQLDEGPPSYLNWKLERIPD</sequence>
<organism evidence="2 3">
    <name type="scientific">Streptomyces beijiangensis</name>
    <dbReference type="NCBI Taxonomy" id="163361"/>
    <lineage>
        <taxon>Bacteria</taxon>
        <taxon>Bacillati</taxon>
        <taxon>Actinomycetota</taxon>
        <taxon>Actinomycetes</taxon>
        <taxon>Kitasatosporales</taxon>
        <taxon>Streptomycetaceae</taxon>
        <taxon>Streptomyces</taxon>
    </lineage>
</organism>
<dbReference type="RefSeq" id="WP_206962463.1">
    <property type="nucleotide sequence ID" value="NZ_BAAAJJ010000010.1"/>
</dbReference>
<dbReference type="InterPro" id="IPR037883">
    <property type="entry name" value="Knr4/Smi1-like_sf"/>
</dbReference>
<proteinExistence type="predicted"/>
<dbReference type="InterPro" id="IPR018958">
    <property type="entry name" value="Knr4/Smi1-like_dom"/>
</dbReference>
<keyword evidence="3" id="KW-1185">Reference proteome</keyword>
<dbReference type="Pfam" id="PF09346">
    <property type="entry name" value="SMI1_KNR4"/>
    <property type="match status" value="1"/>
</dbReference>
<gene>
    <name evidence="2" type="ORF">J0695_14655</name>
</gene>
<evidence type="ECO:0000313" key="2">
    <source>
        <dbReference type="EMBL" id="MBO0513036.1"/>
    </source>
</evidence>
<dbReference type="EMBL" id="JAFLRJ010000131">
    <property type="protein sequence ID" value="MBO0513036.1"/>
    <property type="molecule type" value="Genomic_DNA"/>
</dbReference>
<dbReference type="SUPFAM" id="SSF160631">
    <property type="entry name" value="SMI1/KNR4-like"/>
    <property type="match status" value="1"/>
</dbReference>
<protein>
    <submittedName>
        <fullName evidence="2">SMI1/KNR4 family protein</fullName>
    </submittedName>
</protein>
<dbReference type="AlphaFoldDB" id="A0A939F5M9"/>
<feature type="domain" description="Knr4/Smi1-like" evidence="1">
    <location>
        <begin position="30"/>
        <end position="163"/>
    </location>
</feature>
<accession>A0A939F5M9</accession>
<reference evidence="2" key="1">
    <citation type="submission" date="2021-03" db="EMBL/GenBank/DDBJ databases">
        <title>Streptomyces poriferae sp. nov., a novel marine sponge-derived Actinobacteria species with anti-MRSA activity.</title>
        <authorList>
            <person name="Sandoval-Powers M."/>
            <person name="Kralova S."/>
            <person name="Nguyen G.-S."/>
            <person name="Fawwal D."/>
            <person name="Degnes K."/>
            <person name="Klinkenberg G."/>
            <person name="Sletta H."/>
            <person name="Wentzel A."/>
            <person name="Liles M.R."/>
        </authorList>
    </citation>
    <scope>NUCLEOTIDE SEQUENCE</scope>
    <source>
        <strain evidence="2">DSM 41794</strain>
    </source>
</reference>
<dbReference type="Proteomes" id="UP000664167">
    <property type="component" value="Unassembled WGS sequence"/>
</dbReference>